<sequence>MGKVDYFHVVFQDGKTTFFPGEVLNGTVNLKVNSELKLRGIRIEFHGVANVFLSAGDQRRKKPANSEVYIDLVATLYGKVPDQAGENPVLAPGEYSFPFQFHTPGQNLPTSVEGKYGHVRYWLKASIDRPWRFDITSKSVFTIIEYVDINRDQELLRPCQVEKEEQYGFACFSGPLSVTVQTDRKGFCPGESIAVSAFINNQSSCKINGVEIALVQISVYTIKAGKHNKRYSEDVATVKRDEIRGSGDHHMEMVPFPIPSLPPTMLSCSCIKITYELKFTVHMSGFSAKDLILTIPVTIGSVPYQPPHQPSAVQPSAPPLTPPPGYSEDFQPYPGAVLPSYAECVYGGAAIGDENDAGEMSSGSTFTPMYPFVSHYQFPSSASQDTAAALEPQPSNSNNVTSTGNMETIELFAVEIYGNGRYYPGEVIYGDVFLKTNEELTLREIRVEFYGEAKVYWTEAARPSRWSKRPGLMRDYTNYEQYLNIAATAFGKAPGQPGPNPVLSAGEHSFPFEFRIPEENLPSTYEGKHGHVKYWLKAILDRPWKEDKTVVEAFTVTEKVDVNQPEFRRPSQVQEDKNMGCPCCRSGPLNVTVRTDRIGYCVGELMTITVYANNQTPYRILGVEVELIQDTIYVSQGGKKMLTTDILATVTKAGKASNPEGAPNDFFEMVPVLIPSTTPSMKSCRCIKISYQVKFTLLLRGTVNFRVYIPITIGSVRQSSVKGKTSPTVTFMGLASTSMEDTEGISPYPNEAPPSYAESVSGQTRRYDTVHFDKGMGMPQLSATIDYFVVEFYGGKRTFYPGEAINGTLRLKVNKELKLRGLRIEFHGKAHVHWSETHGSGKKRRRRHYSNSQTYIDTLATLFGKAPGQSGNDPVLQPGDYSYPFQFLIPNTNMPTSVEGRYGYVRYWLKGIVDRPWRFDITTKAAFTMLEYVDINTPLLLQPCQIQEDRNVGCLCCVSGPLSTIVYTDRGGYCPGESIGVSAVINNNSKNEIIGLEIQLIQLTVFIASGGKRKHWEDKVASMFQEGVKPGEETRMPMVPLPVPSLPPTMTSCSCIRISYFLRLKVRVKGAFNSTLNIPITIGSAPYRPPFPAQYPPPGAALTPSAPPLAGFDGASAYPRAATQYGDPAQNYPNIAPPSYAECVSGGASIDDEGDEKTLGDTSFTPMYPFVNNYQFPSAPPPSYP</sequence>
<dbReference type="Pfam" id="PF02752">
    <property type="entry name" value="Arrestin_C"/>
    <property type="match status" value="3"/>
</dbReference>
<comment type="similarity">
    <text evidence="1">Belongs to the arrestin family.</text>
</comment>
<feature type="region of interest" description="Disordered" evidence="2">
    <location>
        <begin position="306"/>
        <end position="329"/>
    </location>
</feature>
<feature type="domain" description="Arrestin C-terminal-like" evidence="3">
    <location>
        <begin position="958"/>
        <end position="1087"/>
    </location>
</feature>
<dbReference type="SUPFAM" id="SSF81296">
    <property type="entry name" value="E set domains"/>
    <property type="match status" value="6"/>
</dbReference>
<evidence type="ECO:0000313" key="5">
    <source>
        <dbReference type="Proteomes" id="UP001159405"/>
    </source>
</evidence>
<gene>
    <name evidence="4" type="ORF">PLOB_00009380</name>
</gene>
<reference evidence="4 5" key="1">
    <citation type="submission" date="2022-05" db="EMBL/GenBank/DDBJ databases">
        <authorList>
            <consortium name="Genoscope - CEA"/>
            <person name="William W."/>
        </authorList>
    </citation>
    <scope>NUCLEOTIDE SEQUENCE [LARGE SCALE GENOMIC DNA]</scope>
</reference>
<dbReference type="InterPro" id="IPR014756">
    <property type="entry name" value="Ig_E-set"/>
</dbReference>
<protein>
    <recommendedName>
        <fullName evidence="3">Arrestin C-terminal-like domain-containing protein</fullName>
    </recommendedName>
</protein>
<dbReference type="InterPro" id="IPR011022">
    <property type="entry name" value="Arrestin_C-like"/>
</dbReference>
<accession>A0ABN8QQA4</accession>
<dbReference type="Pfam" id="PF00339">
    <property type="entry name" value="Arrestin_N"/>
    <property type="match status" value="3"/>
</dbReference>
<feature type="compositionally biased region" description="Polar residues" evidence="2">
    <location>
        <begin position="393"/>
        <end position="403"/>
    </location>
</feature>
<dbReference type="InterPro" id="IPR011021">
    <property type="entry name" value="Arrestin-like_N"/>
</dbReference>
<evidence type="ECO:0000313" key="4">
    <source>
        <dbReference type="EMBL" id="CAH3168747.1"/>
    </source>
</evidence>
<evidence type="ECO:0000259" key="3">
    <source>
        <dbReference type="SMART" id="SM01017"/>
    </source>
</evidence>
<comment type="caution">
    <text evidence="4">The sequence shown here is derived from an EMBL/GenBank/DDBJ whole genome shotgun (WGS) entry which is preliminary data.</text>
</comment>
<feature type="domain" description="Arrestin C-terminal-like" evidence="3">
    <location>
        <begin position="585"/>
        <end position="718"/>
    </location>
</feature>
<dbReference type="PANTHER" id="PTHR11188:SF17">
    <property type="entry name" value="FI21816P1"/>
    <property type="match status" value="1"/>
</dbReference>
<dbReference type="EMBL" id="CALNXK010000146">
    <property type="protein sequence ID" value="CAH3168747.1"/>
    <property type="molecule type" value="Genomic_DNA"/>
</dbReference>
<dbReference type="Proteomes" id="UP001159405">
    <property type="component" value="Unassembled WGS sequence"/>
</dbReference>
<organism evidence="4 5">
    <name type="scientific">Porites lobata</name>
    <dbReference type="NCBI Taxonomy" id="104759"/>
    <lineage>
        <taxon>Eukaryota</taxon>
        <taxon>Metazoa</taxon>
        <taxon>Cnidaria</taxon>
        <taxon>Anthozoa</taxon>
        <taxon>Hexacorallia</taxon>
        <taxon>Scleractinia</taxon>
        <taxon>Fungiina</taxon>
        <taxon>Poritidae</taxon>
        <taxon>Porites</taxon>
    </lineage>
</organism>
<evidence type="ECO:0000256" key="2">
    <source>
        <dbReference type="SAM" id="MobiDB-lite"/>
    </source>
</evidence>
<name>A0ABN8QQA4_9CNID</name>
<dbReference type="SMART" id="SM01017">
    <property type="entry name" value="Arrestin_C"/>
    <property type="match status" value="3"/>
</dbReference>
<feature type="compositionally biased region" description="Pro residues" evidence="2">
    <location>
        <begin position="316"/>
        <end position="325"/>
    </location>
</feature>
<proteinExistence type="inferred from homology"/>
<evidence type="ECO:0000256" key="1">
    <source>
        <dbReference type="ARBA" id="ARBA00005298"/>
    </source>
</evidence>
<feature type="region of interest" description="Disordered" evidence="2">
    <location>
        <begin position="384"/>
        <end position="403"/>
    </location>
</feature>
<dbReference type="InterPro" id="IPR050357">
    <property type="entry name" value="Arrestin_domain-protein"/>
</dbReference>
<dbReference type="PANTHER" id="PTHR11188">
    <property type="entry name" value="ARRESTIN DOMAIN CONTAINING PROTEIN"/>
    <property type="match status" value="1"/>
</dbReference>
<feature type="domain" description="Arrestin C-terminal-like" evidence="3">
    <location>
        <begin position="172"/>
        <end position="304"/>
    </location>
</feature>
<keyword evidence="5" id="KW-1185">Reference proteome</keyword>
<dbReference type="InterPro" id="IPR014752">
    <property type="entry name" value="Arrestin-like_C"/>
</dbReference>
<dbReference type="Gene3D" id="2.60.40.640">
    <property type="match status" value="6"/>
</dbReference>